<keyword evidence="3" id="KW-0408">Iron</keyword>
<evidence type="ECO:0000256" key="3">
    <source>
        <dbReference type="ARBA" id="ARBA00023004"/>
    </source>
</evidence>
<dbReference type="Gene3D" id="3.10.20.30">
    <property type="match status" value="1"/>
</dbReference>
<dbReference type="EMBL" id="VSSQ01072117">
    <property type="protein sequence ID" value="MPN23562.1"/>
    <property type="molecule type" value="Genomic_DNA"/>
</dbReference>
<dbReference type="InterPro" id="IPR036884">
    <property type="entry name" value="2Fe-2S-bd_dom_sf"/>
</dbReference>
<evidence type="ECO:0000256" key="2">
    <source>
        <dbReference type="ARBA" id="ARBA00022723"/>
    </source>
</evidence>
<dbReference type="InterPro" id="IPR012675">
    <property type="entry name" value="Beta-grasp_dom_sf"/>
</dbReference>
<dbReference type="PANTHER" id="PTHR44379:SF8">
    <property type="entry name" value="XANTHINE DEHYDROGENASE IRON-SULFUR-BINDING SUBUNIT XDHC-RELATED"/>
    <property type="match status" value="1"/>
</dbReference>
<dbReference type="GO" id="GO:0046872">
    <property type="term" value="F:metal ion binding"/>
    <property type="evidence" value="ECO:0007669"/>
    <property type="project" value="UniProtKB-KW"/>
</dbReference>
<accession>A0A645GC57</accession>
<reference evidence="6" key="1">
    <citation type="submission" date="2019-08" db="EMBL/GenBank/DDBJ databases">
        <authorList>
            <person name="Kucharzyk K."/>
            <person name="Murdoch R.W."/>
            <person name="Higgins S."/>
            <person name="Loffler F."/>
        </authorList>
    </citation>
    <scope>NUCLEOTIDE SEQUENCE</scope>
</reference>
<keyword evidence="2" id="KW-0479">Metal-binding</keyword>
<evidence type="ECO:0000256" key="1">
    <source>
        <dbReference type="ARBA" id="ARBA00022714"/>
    </source>
</evidence>
<dbReference type="PANTHER" id="PTHR44379">
    <property type="entry name" value="OXIDOREDUCTASE WITH IRON-SULFUR SUBUNIT"/>
    <property type="match status" value="1"/>
</dbReference>
<dbReference type="SUPFAM" id="SSF47741">
    <property type="entry name" value="CO dehydrogenase ISP C-domain like"/>
    <property type="match status" value="1"/>
</dbReference>
<name>A0A645GC57_9ZZZZ</name>
<dbReference type="Pfam" id="PF01799">
    <property type="entry name" value="Fer2_2"/>
    <property type="match status" value="1"/>
</dbReference>
<dbReference type="GO" id="GO:0051537">
    <property type="term" value="F:2 iron, 2 sulfur cluster binding"/>
    <property type="evidence" value="ECO:0007669"/>
    <property type="project" value="UniProtKB-KW"/>
</dbReference>
<organism evidence="6">
    <name type="scientific">bioreactor metagenome</name>
    <dbReference type="NCBI Taxonomy" id="1076179"/>
    <lineage>
        <taxon>unclassified sequences</taxon>
        <taxon>metagenomes</taxon>
        <taxon>ecological metagenomes</taxon>
    </lineage>
</organism>
<evidence type="ECO:0000313" key="6">
    <source>
        <dbReference type="EMBL" id="MPN23562.1"/>
    </source>
</evidence>
<keyword evidence="1" id="KW-0001">2Fe-2S</keyword>
<dbReference type="InterPro" id="IPR002888">
    <property type="entry name" value="2Fe-2S-bd"/>
</dbReference>
<dbReference type="InterPro" id="IPR051452">
    <property type="entry name" value="Diverse_Oxidoreductases"/>
</dbReference>
<dbReference type="SUPFAM" id="SSF54292">
    <property type="entry name" value="2Fe-2S ferredoxin-like"/>
    <property type="match status" value="1"/>
</dbReference>
<sequence length="105" mass="11248">MEGKPVNSCIVPAAKVQGKKVVTIEGLSQKGELHPIQEAFIEAGAVQCGFCTPGVILSAKALLDLDEMPGEETIKDELSGHLCRCTGYVQFIDAVRIAAEKLHKK</sequence>
<feature type="domain" description="[2Fe-2S]-binding" evidence="5">
    <location>
        <begin position="23"/>
        <end position="96"/>
    </location>
</feature>
<proteinExistence type="predicted"/>
<evidence type="ECO:0000256" key="4">
    <source>
        <dbReference type="ARBA" id="ARBA00023014"/>
    </source>
</evidence>
<dbReference type="EC" id="1.17.1.5" evidence="6"/>
<evidence type="ECO:0000259" key="5">
    <source>
        <dbReference type="Pfam" id="PF01799"/>
    </source>
</evidence>
<keyword evidence="4" id="KW-0411">Iron-sulfur</keyword>
<gene>
    <name evidence="6" type="primary">ndhS_19</name>
    <name evidence="6" type="ORF">SDC9_170954</name>
</gene>
<dbReference type="Gene3D" id="1.10.150.120">
    <property type="entry name" value="[2Fe-2S]-binding domain"/>
    <property type="match status" value="1"/>
</dbReference>
<protein>
    <submittedName>
        <fullName evidence="6">Nicotinate dehydrogenase small FeS subunit</fullName>
        <ecNumber evidence="6">1.17.1.5</ecNumber>
    </submittedName>
</protein>
<comment type="caution">
    <text evidence="6">The sequence shown here is derived from an EMBL/GenBank/DDBJ whole genome shotgun (WGS) entry which is preliminary data.</text>
</comment>
<keyword evidence="6" id="KW-0560">Oxidoreductase</keyword>
<dbReference type="GO" id="GO:0050138">
    <property type="term" value="F:nicotinate dehydrogenase activity"/>
    <property type="evidence" value="ECO:0007669"/>
    <property type="project" value="UniProtKB-EC"/>
</dbReference>
<dbReference type="InterPro" id="IPR036010">
    <property type="entry name" value="2Fe-2S_ferredoxin-like_sf"/>
</dbReference>
<dbReference type="AlphaFoldDB" id="A0A645GC57"/>